<dbReference type="Pfam" id="PF06320">
    <property type="entry name" value="GCN5L1"/>
    <property type="match status" value="1"/>
</dbReference>
<dbReference type="AlphaFoldDB" id="A0A0V0TPB0"/>
<dbReference type="GO" id="GO:0016197">
    <property type="term" value="P:endosomal transport"/>
    <property type="evidence" value="ECO:0007669"/>
    <property type="project" value="TreeGrafter"/>
</dbReference>
<accession>A0A0V0TPB0</accession>
<name>A0A0V0TPB0_9BILA</name>
<evidence type="ECO:0000313" key="3">
    <source>
        <dbReference type="EMBL" id="KRX40853.1"/>
    </source>
</evidence>
<feature type="non-terminal residue" evidence="3">
    <location>
        <position position="1"/>
    </location>
</feature>
<dbReference type="OrthoDB" id="20018at2759"/>
<dbReference type="InterPro" id="IPR009395">
    <property type="entry name" value="BLOC1S1"/>
</dbReference>
<organism evidence="3 4">
    <name type="scientific">Trichinella murrelli</name>
    <dbReference type="NCBI Taxonomy" id="144512"/>
    <lineage>
        <taxon>Eukaryota</taxon>
        <taxon>Metazoa</taxon>
        <taxon>Ecdysozoa</taxon>
        <taxon>Nematoda</taxon>
        <taxon>Enoplea</taxon>
        <taxon>Dorylaimia</taxon>
        <taxon>Trichinellida</taxon>
        <taxon>Trichinellidae</taxon>
        <taxon>Trichinella</taxon>
    </lineage>
</organism>
<comment type="caution">
    <text evidence="3">The sequence shown here is derived from an EMBL/GenBank/DDBJ whole genome shotgun (WGS) entry which is preliminary data.</text>
</comment>
<evidence type="ECO:0000256" key="1">
    <source>
        <dbReference type="ARBA" id="ARBA00007133"/>
    </source>
</evidence>
<gene>
    <name evidence="3" type="primary">bloc1s1</name>
    <name evidence="3" type="ORF">T05_5215</name>
</gene>
<dbReference type="GO" id="GO:0031083">
    <property type="term" value="C:BLOC-1 complex"/>
    <property type="evidence" value="ECO:0007669"/>
    <property type="project" value="InterPro"/>
</dbReference>
<comment type="similarity">
    <text evidence="1">Belongs to the BLOC1S1 family.</text>
</comment>
<sequence length="152" mass="17276">LFRIDIICCFNCNLISVTMLSSMLKDYQSKQAVQKENLEKRKNETLQSAIALCDKVSDDLNNQVAIAYCNQKKIDAALKIFQKNYNDFQKMCVEWSSLSNKINDLLKQLGDVTNGARTIKANSAETVRCLENAYKELHPNVESKTSTESKQQ</sequence>
<evidence type="ECO:0000313" key="4">
    <source>
        <dbReference type="Proteomes" id="UP000055048"/>
    </source>
</evidence>
<proteinExistence type="inferred from homology"/>
<dbReference type="Proteomes" id="UP000055048">
    <property type="component" value="Unassembled WGS sequence"/>
</dbReference>
<dbReference type="EMBL" id="JYDJ01000187">
    <property type="protein sequence ID" value="KRX40853.1"/>
    <property type="molecule type" value="Genomic_DNA"/>
</dbReference>
<evidence type="ECO:0000256" key="2">
    <source>
        <dbReference type="ARBA" id="ARBA00019577"/>
    </source>
</evidence>
<keyword evidence="4" id="KW-1185">Reference proteome</keyword>
<protein>
    <recommendedName>
        <fullName evidence="2">Biogenesis of lysosome-related organelles complex 1 subunit 1</fullName>
    </recommendedName>
</protein>
<dbReference type="STRING" id="144512.A0A0V0TPB0"/>
<dbReference type="PANTHER" id="PTHR13073:SF0">
    <property type="entry name" value="BIOGENESIS OF LYSOSOME-RELATED ORGANELLES COMPLEX 1 SUBUNIT 1"/>
    <property type="match status" value="1"/>
</dbReference>
<reference evidence="3 4" key="1">
    <citation type="submission" date="2015-01" db="EMBL/GenBank/DDBJ databases">
        <title>Evolution of Trichinella species and genotypes.</title>
        <authorList>
            <person name="Korhonen P.K."/>
            <person name="Edoardo P."/>
            <person name="Giuseppe L.R."/>
            <person name="Gasser R.B."/>
        </authorList>
    </citation>
    <scope>NUCLEOTIDE SEQUENCE [LARGE SCALE GENOMIC DNA]</scope>
    <source>
        <strain evidence="3">ISS417</strain>
    </source>
</reference>
<dbReference type="PANTHER" id="PTHR13073">
    <property type="entry name" value="BLOC-1 COMPLEX SUBUNIT 1"/>
    <property type="match status" value="1"/>
</dbReference>